<evidence type="ECO:0000313" key="1">
    <source>
        <dbReference type="EMBL" id="MBC2845131.1"/>
    </source>
</evidence>
<dbReference type="Pfam" id="PF08907">
    <property type="entry name" value="DUF1853"/>
    <property type="match status" value="1"/>
</dbReference>
<reference evidence="1" key="1">
    <citation type="submission" date="2020-08" db="EMBL/GenBank/DDBJ databases">
        <title>Winogradskyella ouciana sp. nov., isolated from the hadal seawater of the Mariana Trench.</title>
        <authorList>
            <person name="He X."/>
        </authorList>
    </citation>
    <scope>NUCLEOTIDE SEQUENCE [LARGE SCALE GENOMIC DNA]</scope>
    <source>
        <strain evidence="1">KCTC 52348</strain>
    </source>
</reference>
<accession>A0A842IQQ2</accession>
<evidence type="ECO:0000313" key="2">
    <source>
        <dbReference type="Proteomes" id="UP000533900"/>
    </source>
</evidence>
<gene>
    <name evidence="1" type="ORF">H7F21_08505</name>
</gene>
<sequence length="270" mass="32217">MNKNISYHYMFDGFQNTSLLWKRNSVEHLEQFVVPETSEKFKPKTEDKKLRLGKWVEQFVSFQLQQQSNVNIIEENLQIKIGKQTIGELDLLFLKDKQPFHLEIVYKFYLYDTSKVSANTFDYWIGPNRNDSLTYKLDKLKNKQLPLLYHNETKASLKSFIHTESIKQCVCFKAQLFLPFGKQNICVEPLNKNCISGFYLPFAKIKALEMFQFYIPDKLEWLVTPSDNVTWLNFKTATMRIKEQIEQQRSSMAWLKNEKNELMKCFITWW</sequence>
<name>A0A842IQQ2_9FLAO</name>
<dbReference type="InterPro" id="IPR015003">
    <property type="entry name" value="DUF1853"/>
</dbReference>
<proteinExistence type="predicted"/>
<protein>
    <submittedName>
        <fullName evidence="1">DUF1853 family protein</fullName>
    </submittedName>
</protein>
<organism evidence="1 2">
    <name type="scientific">Winogradskyella flava</name>
    <dbReference type="NCBI Taxonomy" id="1884876"/>
    <lineage>
        <taxon>Bacteria</taxon>
        <taxon>Pseudomonadati</taxon>
        <taxon>Bacteroidota</taxon>
        <taxon>Flavobacteriia</taxon>
        <taxon>Flavobacteriales</taxon>
        <taxon>Flavobacteriaceae</taxon>
        <taxon>Winogradskyella</taxon>
    </lineage>
</organism>
<dbReference type="EMBL" id="JACLCP010000002">
    <property type="protein sequence ID" value="MBC2845131.1"/>
    <property type="molecule type" value="Genomic_DNA"/>
</dbReference>
<dbReference type="RefSeq" id="WP_185788842.1">
    <property type="nucleotide sequence ID" value="NZ_JACLCP010000002.1"/>
</dbReference>
<keyword evidence="2" id="KW-1185">Reference proteome</keyword>
<dbReference type="Proteomes" id="UP000533900">
    <property type="component" value="Unassembled WGS sequence"/>
</dbReference>
<comment type="caution">
    <text evidence="1">The sequence shown here is derived from an EMBL/GenBank/DDBJ whole genome shotgun (WGS) entry which is preliminary data.</text>
</comment>
<dbReference type="AlphaFoldDB" id="A0A842IQQ2"/>